<gene>
    <name evidence="2" type="ORF">RFULGI_LOCUS16990</name>
</gene>
<evidence type="ECO:0000313" key="2">
    <source>
        <dbReference type="EMBL" id="CAG8793591.1"/>
    </source>
</evidence>
<organism evidence="2 3">
    <name type="scientific">Racocetra fulgida</name>
    <dbReference type="NCBI Taxonomy" id="60492"/>
    <lineage>
        <taxon>Eukaryota</taxon>
        <taxon>Fungi</taxon>
        <taxon>Fungi incertae sedis</taxon>
        <taxon>Mucoromycota</taxon>
        <taxon>Glomeromycotina</taxon>
        <taxon>Glomeromycetes</taxon>
        <taxon>Diversisporales</taxon>
        <taxon>Gigasporaceae</taxon>
        <taxon>Racocetra</taxon>
    </lineage>
</organism>
<dbReference type="AlphaFoldDB" id="A0A9N9P1J8"/>
<evidence type="ECO:0000313" key="3">
    <source>
        <dbReference type="Proteomes" id="UP000789396"/>
    </source>
</evidence>
<feature type="non-terminal residue" evidence="2">
    <location>
        <position position="1"/>
    </location>
</feature>
<name>A0A9N9P1J8_9GLOM</name>
<evidence type="ECO:0000256" key="1">
    <source>
        <dbReference type="SAM" id="Phobius"/>
    </source>
</evidence>
<dbReference type="EMBL" id="CAJVPZ010063745">
    <property type="protein sequence ID" value="CAG8793591.1"/>
    <property type="molecule type" value="Genomic_DNA"/>
</dbReference>
<feature type="transmembrane region" description="Helical" evidence="1">
    <location>
        <begin position="12"/>
        <end position="32"/>
    </location>
</feature>
<keyword evidence="1" id="KW-0472">Membrane</keyword>
<accession>A0A9N9P1J8</accession>
<keyword evidence="3" id="KW-1185">Reference proteome</keyword>
<proteinExistence type="predicted"/>
<reference evidence="2" key="1">
    <citation type="submission" date="2021-06" db="EMBL/GenBank/DDBJ databases">
        <authorList>
            <person name="Kallberg Y."/>
            <person name="Tangrot J."/>
            <person name="Rosling A."/>
        </authorList>
    </citation>
    <scope>NUCLEOTIDE SEQUENCE</scope>
    <source>
        <strain evidence="2">IN212</strain>
    </source>
</reference>
<protein>
    <submittedName>
        <fullName evidence="2">529_t:CDS:1</fullName>
    </submittedName>
</protein>
<keyword evidence="1" id="KW-1133">Transmembrane helix</keyword>
<feature type="non-terminal residue" evidence="2">
    <location>
        <position position="46"/>
    </location>
</feature>
<comment type="caution">
    <text evidence="2">The sequence shown here is derived from an EMBL/GenBank/DDBJ whole genome shotgun (WGS) entry which is preliminary data.</text>
</comment>
<dbReference type="Proteomes" id="UP000789396">
    <property type="component" value="Unassembled WGS sequence"/>
</dbReference>
<sequence>LKGEVAVGCQNLSFIVFAIFLIASGDIVPPCSSTDINRCRLKYLCI</sequence>
<keyword evidence="1" id="KW-0812">Transmembrane</keyword>